<evidence type="ECO:0000256" key="1">
    <source>
        <dbReference type="ARBA" id="ARBA00004123"/>
    </source>
</evidence>
<feature type="domain" description="Bromodomain associated" evidence="8">
    <location>
        <begin position="10"/>
        <end position="86"/>
    </location>
</feature>
<dbReference type="Pfam" id="PF07524">
    <property type="entry name" value="Bromo_TP"/>
    <property type="match status" value="1"/>
</dbReference>
<name>A0A9Q1CU68_HOLLE</name>
<dbReference type="CDD" id="cd08049">
    <property type="entry name" value="TAF8"/>
    <property type="match status" value="1"/>
</dbReference>
<keyword evidence="5" id="KW-0804">Transcription</keyword>
<organism evidence="9 10">
    <name type="scientific">Holothuria leucospilota</name>
    <name type="common">Black long sea cucumber</name>
    <name type="synonym">Mertensiothuria leucospilota</name>
    <dbReference type="NCBI Taxonomy" id="206669"/>
    <lineage>
        <taxon>Eukaryota</taxon>
        <taxon>Metazoa</taxon>
        <taxon>Echinodermata</taxon>
        <taxon>Eleutherozoa</taxon>
        <taxon>Echinozoa</taxon>
        <taxon>Holothuroidea</taxon>
        <taxon>Aspidochirotacea</taxon>
        <taxon>Aspidochirotida</taxon>
        <taxon>Holothuriidae</taxon>
        <taxon>Holothuria</taxon>
    </lineage>
</organism>
<dbReference type="PANTHER" id="PTHR46469">
    <property type="entry name" value="TRANSCRIPTION INITIATION FACTOR TFIID SUBUNIT 8"/>
    <property type="match status" value="1"/>
</dbReference>
<sequence>MTSTSNSKRAAAHRRVLSVAVAALCREAGFDSSTESCIETLTEILQSYISECGRSAKSFSELTGRTTPMITDVAMAVSQMGSDISGLREYQRKLSRVKIPKQESMYPTGTPATLETGQRRKHSSYVPDYLPLFPDPHTYIKTATFKKPENNYKVIRTNAATQQRSVERALTHFIAKTTDSQTLFPGDSNLFPLIACTPATKPYLDALMPPDHDIAKDPPDEGQDEQDTQQTNSDAGGSSGMQQNDSDVKAVDPNSTEDTTEKSKRKSDVADISNNPFMMKVRKPKLKKKR</sequence>
<comment type="caution">
    <text evidence="9">The sequence shown here is derived from an EMBL/GenBank/DDBJ whole genome shotgun (WGS) entry which is preliminary data.</text>
</comment>
<feature type="compositionally biased region" description="Basic residues" evidence="7">
    <location>
        <begin position="280"/>
        <end position="290"/>
    </location>
</feature>
<dbReference type="GO" id="GO:0046982">
    <property type="term" value="F:protein heterodimerization activity"/>
    <property type="evidence" value="ECO:0007669"/>
    <property type="project" value="InterPro"/>
</dbReference>
<proteinExistence type="inferred from homology"/>
<dbReference type="Gene3D" id="1.10.20.10">
    <property type="entry name" value="Histone, subunit A"/>
    <property type="match status" value="1"/>
</dbReference>
<evidence type="ECO:0000259" key="8">
    <source>
        <dbReference type="SMART" id="SM00576"/>
    </source>
</evidence>
<dbReference type="SUPFAM" id="SSF47113">
    <property type="entry name" value="Histone-fold"/>
    <property type="match status" value="1"/>
</dbReference>
<dbReference type="AlphaFoldDB" id="A0A9Q1CU68"/>
<dbReference type="GO" id="GO:0005669">
    <property type="term" value="C:transcription factor TFIID complex"/>
    <property type="evidence" value="ECO:0007669"/>
    <property type="project" value="InterPro"/>
</dbReference>
<dbReference type="InterPro" id="IPR009072">
    <property type="entry name" value="Histone-fold"/>
</dbReference>
<keyword evidence="4" id="KW-0805">Transcription regulation</keyword>
<accession>A0A9Q1CU68</accession>
<feature type="compositionally biased region" description="Polar residues" evidence="7">
    <location>
        <begin position="232"/>
        <end position="245"/>
    </location>
</feature>
<keyword evidence="6" id="KW-0539">Nucleus</keyword>
<evidence type="ECO:0000313" key="10">
    <source>
        <dbReference type="Proteomes" id="UP001152320"/>
    </source>
</evidence>
<reference evidence="9" key="1">
    <citation type="submission" date="2021-10" db="EMBL/GenBank/DDBJ databases">
        <title>Tropical sea cucumber genome reveals ecological adaptation and Cuvierian tubules defense mechanism.</title>
        <authorList>
            <person name="Chen T."/>
        </authorList>
    </citation>
    <scope>NUCLEOTIDE SEQUENCE</scope>
    <source>
        <strain evidence="9">Nanhai2018</strain>
        <tissue evidence="9">Muscle</tissue>
    </source>
</reference>
<gene>
    <name evidence="9" type="ORF">HOLleu_04156</name>
</gene>
<dbReference type="Pfam" id="PF10406">
    <property type="entry name" value="TAF8_C"/>
    <property type="match status" value="1"/>
</dbReference>
<dbReference type="InterPro" id="IPR037818">
    <property type="entry name" value="TAF8"/>
</dbReference>
<evidence type="ECO:0000256" key="5">
    <source>
        <dbReference type="ARBA" id="ARBA00023163"/>
    </source>
</evidence>
<dbReference type="PANTHER" id="PTHR46469:SF1">
    <property type="entry name" value="TRANSCRIPTION INITIATION FACTOR TFIID SUBUNIT 8"/>
    <property type="match status" value="1"/>
</dbReference>
<dbReference type="InterPro" id="IPR006565">
    <property type="entry name" value="BTP"/>
</dbReference>
<dbReference type="GO" id="GO:0006367">
    <property type="term" value="P:transcription initiation at RNA polymerase II promoter"/>
    <property type="evidence" value="ECO:0007669"/>
    <property type="project" value="TreeGrafter"/>
</dbReference>
<feature type="compositionally biased region" description="Basic and acidic residues" evidence="7">
    <location>
        <begin position="210"/>
        <end position="219"/>
    </location>
</feature>
<dbReference type="InterPro" id="IPR019473">
    <property type="entry name" value="TFIID_su8_C"/>
</dbReference>
<evidence type="ECO:0000256" key="2">
    <source>
        <dbReference type="ARBA" id="ARBA00008767"/>
    </source>
</evidence>
<dbReference type="EMBL" id="JAIZAY010000001">
    <property type="protein sequence ID" value="KAJ8050814.1"/>
    <property type="molecule type" value="Genomic_DNA"/>
</dbReference>
<evidence type="ECO:0000256" key="3">
    <source>
        <dbReference type="ARBA" id="ARBA00017307"/>
    </source>
</evidence>
<dbReference type="Proteomes" id="UP001152320">
    <property type="component" value="Chromosome 1"/>
</dbReference>
<dbReference type="OrthoDB" id="2193813at2759"/>
<comment type="similarity">
    <text evidence="2">Belongs to the TAF8 family.</text>
</comment>
<evidence type="ECO:0000313" key="9">
    <source>
        <dbReference type="EMBL" id="KAJ8050814.1"/>
    </source>
</evidence>
<feature type="compositionally biased region" description="Basic and acidic residues" evidence="7">
    <location>
        <begin position="259"/>
        <end position="269"/>
    </location>
</feature>
<protein>
    <recommendedName>
        <fullName evidence="3">Transcription initiation factor TFIID subunit 8</fullName>
    </recommendedName>
</protein>
<evidence type="ECO:0000256" key="6">
    <source>
        <dbReference type="ARBA" id="ARBA00023242"/>
    </source>
</evidence>
<comment type="subcellular location">
    <subcellularLocation>
        <location evidence="1">Nucleus</location>
    </subcellularLocation>
</comment>
<dbReference type="SMART" id="SM00576">
    <property type="entry name" value="BTP"/>
    <property type="match status" value="1"/>
</dbReference>
<keyword evidence="10" id="KW-1185">Reference proteome</keyword>
<dbReference type="CDD" id="cd22918">
    <property type="entry name" value="HFD_TAF8"/>
    <property type="match status" value="1"/>
</dbReference>
<evidence type="ECO:0000256" key="7">
    <source>
        <dbReference type="SAM" id="MobiDB-lite"/>
    </source>
</evidence>
<feature type="region of interest" description="Disordered" evidence="7">
    <location>
        <begin position="204"/>
        <end position="290"/>
    </location>
</feature>
<evidence type="ECO:0000256" key="4">
    <source>
        <dbReference type="ARBA" id="ARBA00023015"/>
    </source>
</evidence>